<comment type="caution">
    <text evidence="2">The sequence shown here is derived from an EMBL/GenBank/DDBJ whole genome shotgun (WGS) entry which is preliminary data.</text>
</comment>
<feature type="compositionally biased region" description="Acidic residues" evidence="1">
    <location>
        <begin position="73"/>
        <end position="86"/>
    </location>
</feature>
<feature type="region of interest" description="Disordered" evidence="1">
    <location>
        <begin position="25"/>
        <end position="106"/>
    </location>
</feature>
<organism evidence="2 3">
    <name type="scientific">Microthlaspi erraticum</name>
    <dbReference type="NCBI Taxonomy" id="1685480"/>
    <lineage>
        <taxon>Eukaryota</taxon>
        <taxon>Viridiplantae</taxon>
        <taxon>Streptophyta</taxon>
        <taxon>Embryophyta</taxon>
        <taxon>Tracheophyta</taxon>
        <taxon>Spermatophyta</taxon>
        <taxon>Magnoliopsida</taxon>
        <taxon>eudicotyledons</taxon>
        <taxon>Gunneridae</taxon>
        <taxon>Pentapetalae</taxon>
        <taxon>rosids</taxon>
        <taxon>malvids</taxon>
        <taxon>Brassicales</taxon>
        <taxon>Brassicaceae</taxon>
        <taxon>Coluteocarpeae</taxon>
        <taxon>Microthlaspi</taxon>
    </lineage>
</organism>
<name>A0A6D2INC8_9BRAS</name>
<reference evidence="2" key="1">
    <citation type="submission" date="2020-01" db="EMBL/GenBank/DDBJ databases">
        <authorList>
            <person name="Mishra B."/>
        </authorList>
    </citation>
    <scope>NUCLEOTIDE SEQUENCE [LARGE SCALE GENOMIC DNA]</scope>
</reference>
<evidence type="ECO:0000256" key="1">
    <source>
        <dbReference type="SAM" id="MobiDB-lite"/>
    </source>
</evidence>
<keyword evidence="3" id="KW-1185">Reference proteome</keyword>
<protein>
    <submittedName>
        <fullName evidence="2">Uncharacterized protein</fullName>
    </submittedName>
</protein>
<proteinExistence type="predicted"/>
<sequence>MHKQLPEGLILKSAGSVGQVNLNTPLQQWVKKKPNPIDSGPKSPGNVTGNSSGVSAAEPDSSDVESSASHSEEIEEDSDRYEDDEFTTVLSQRQRKSERGSGLKLH</sequence>
<feature type="compositionally biased region" description="Polar residues" evidence="1">
    <location>
        <begin position="45"/>
        <end position="54"/>
    </location>
</feature>
<gene>
    <name evidence="2" type="ORF">MERR_LOCUS13828</name>
</gene>
<dbReference type="EMBL" id="CACVBM020001052">
    <property type="protein sequence ID" value="CAA7026593.1"/>
    <property type="molecule type" value="Genomic_DNA"/>
</dbReference>
<feature type="compositionally biased region" description="Low complexity" evidence="1">
    <location>
        <begin position="55"/>
        <end position="69"/>
    </location>
</feature>
<feature type="compositionally biased region" description="Basic and acidic residues" evidence="1">
    <location>
        <begin position="95"/>
        <end position="106"/>
    </location>
</feature>
<evidence type="ECO:0000313" key="2">
    <source>
        <dbReference type="EMBL" id="CAA7026593.1"/>
    </source>
</evidence>
<dbReference type="Proteomes" id="UP000467841">
    <property type="component" value="Unassembled WGS sequence"/>
</dbReference>
<evidence type="ECO:0000313" key="3">
    <source>
        <dbReference type="Proteomes" id="UP000467841"/>
    </source>
</evidence>
<accession>A0A6D2INC8</accession>
<dbReference type="AlphaFoldDB" id="A0A6D2INC8"/>